<dbReference type="OrthoDB" id="9808492at2"/>
<keyword evidence="2" id="KW-1185">Reference proteome</keyword>
<dbReference type="SUPFAM" id="SSF52467">
    <property type="entry name" value="DHS-like NAD/FAD-binding domain"/>
    <property type="match status" value="1"/>
</dbReference>
<evidence type="ECO:0000313" key="2">
    <source>
        <dbReference type="Proteomes" id="UP000538666"/>
    </source>
</evidence>
<dbReference type="PROSITE" id="PS51257">
    <property type="entry name" value="PROKAR_LIPOPROTEIN"/>
    <property type="match status" value="1"/>
</dbReference>
<proteinExistence type="predicted"/>
<comment type="caution">
    <text evidence="1">The sequence shown here is derived from an EMBL/GenBank/DDBJ whole genome shotgun (WGS) entry which is preliminary data.</text>
</comment>
<dbReference type="EMBL" id="JACHEK010000014">
    <property type="protein sequence ID" value="MBB6147313.1"/>
    <property type="molecule type" value="Genomic_DNA"/>
</dbReference>
<gene>
    <name evidence="1" type="ORF">HNQ77_005309</name>
</gene>
<reference evidence="1 2" key="1">
    <citation type="submission" date="2020-08" db="EMBL/GenBank/DDBJ databases">
        <title>Genomic Encyclopedia of Type Strains, Phase IV (KMG-IV): sequencing the most valuable type-strain genomes for metagenomic binning, comparative biology and taxonomic classification.</title>
        <authorList>
            <person name="Goeker M."/>
        </authorList>
    </citation>
    <scope>NUCLEOTIDE SEQUENCE [LARGE SCALE GENOMIC DNA]</scope>
    <source>
        <strain evidence="1 2">DSM 103733</strain>
    </source>
</reference>
<dbReference type="AlphaFoldDB" id="A0A841K0L5"/>
<name>A0A841K0L5_9BACT</name>
<evidence type="ECO:0008006" key="3">
    <source>
        <dbReference type="Google" id="ProtNLM"/>
    </source>
</evidence>
<organism evidence="1 2">
    <name type="scientific">Silvibacterium bohemicum</name>
    <dbReference type="NCBI Taxonomy" id="1577686"/>
    <lineage>
        <taxon>Bacteria</taxon>
        <taxon>Pseudomonadati</taxon>
        <taxon>Acidobacteriota</taxon>
        <taxon>Terriglobia</taxon>
        <taxon>Terriglobales</taxon>
        <taxon>Acidobacteriaceae</taxon>
        <taxon>Silvibacterium</taxon>
    </lineage>
</organism>
<sequence>MDISALKLAIQQHMSDGLVTIVGSGLSCAEGIPGMNALASHLCSAMPSLVGGSLLDEWVKVSPNITTYGLEEGLTKIAPSTDLEEAIRVEVGRVVSEAEAAITAEVFAGTRTLRFTRLLPHLLRPSGGLQVVTTNYDRLLEVASEEAGLGVDVMFNGVFAGRLDERETRLSFCRDVKLHKGTSRFLYAERVVISKPHGSLDWYERNGEPVRHCGQLRNVSRLIIPPGQNKYRNGYSSPFDVHRERGNKEIDRASRFLIVGYGFNDVHLETHLTDRIRKGTPTLILAHTLTDNAKKVVSANPNVIALESSVVSGTAATRVYSQGSTDIFAGLSLWDLEQLVTEVFEP</sequence>
<accession>A0A841K0L5</accession>
<dbReference type="InterPro" id="IPR029035">
    <property type="entry name" value="DHS-like_NAD/FAD-binding_dom"/>
</dbReference>
<dbReference type="RefSeq" id="WP_050061485.1">
    <property type="nucleotide sequence ID" value="NZ_JACHEK010000014.1"/>
</dbReference>
<evidence type="ECO:0000313" key="1">
    <source>
        <dbReference type="EMBL" id="MBB6147313.1"/>
    </source>
</evidence>
<protein>
    <recommendedName>
        <fullName evidence="3">SIR2-like domain-containing protein</fullName>
    </recommendedName>
</protein>
<dbReference type="Pfam" id="PF13289">
    <property type="entry name" value="SIR2_2"/>
    <property type="match status" value="1"/>
</dbReference>
<dbReference type="Proteomes" id="UP000538666">
    <property type="component" value="Unassembled WGS sequence"/>
</dbReference>